<comment type="caution">
    <text evidence="14">The sequence shown here is derived from an EMBL/GenBank/DDBJ whole genome shotgun (WGS) entry which is preliminary data.</text>
</comment>
<dbReference type="PANTHER" id="PTHR15362">
    <property type="entry name" value="PHOSPHATIDYLINOSITOL SYNTHASE"/>
    <property type="match status" value="1"/>
</dbReference>
<gene>
    <name evidence="14" type="ORF">PGO_110390</name>
</gene>
<keyword evidence="6" id="KW-0256">Endoplasmic reticulum</keyword>
<dbReference type="AlphaFoldDB" id="A0A1Y1JH66"/>
<feature type="transmembrane region" description="Helical" evidence="13">
    <location>
        <begin position="138"/>
        <end position="160"/>
    </location>
</feature>
<comment type="pathway">
    <text evidence="12">Phospholipid metabolism.</text>
</comment>
<dbReference type="GO" id="GO:0106245">
    <property type="term" value="F:L-serine-phosphatidylethanolamine phosphatidyltransferase activity"/>
    <property type="evidence" value="ECO:0007669"/>
    <property type="project" value="InterPro"/>
</dbReference>
<feature type="transmembrane region" description="Helical" evidence="13">
    <location>
        <begin position="263"/>
        <end position="279"/>
    </location>
</feature>
<dbReference type="GeneID" id="39748318"/>
<keyword evidence="4" id="KW-0808">Transferase</keyword>
<dbReference type="Proteomes" id="UP000195521">
    <property type="component" value="Unassembled WGS sequence"/>
</dbReference>
<accession>A0A1Y1JH66</accession>
<dbReference type="InterPro" id="IPR004277">
    <property type="entry name" value="PSS"/>
</dbReference>
<dbReference type="GO" id="GO:0006659">
    <property type="term" value="P:phosphatidylserine biosynthetic process"/>
    <property type="evidence" value="ECO:0007669"/>
    <property type="project" value="InterPro"/>
</dbReference>
<feature type="transmembrane region" description="Helical" evidence="13">
    <location>
        <begin position="198"/>
        <end position="217"/>
    </location>
</feature>
<protein>
    <submittedName>
        <fullName evidence="14">Phosphatidylserine synthase</fullName>
    </submittedName>
</protein>
<keyword evidence="15" id="KW-1185">Reference proteome</keyword>
<evidence type="ECO:0000256" key="12">
    <source>
        <dbReference type="ARBA" id="ARBA00025707"/>
    </source>
</evidence>
<dbReference type="EMBL" id="BDQF01000012">
    <property type="protein sequence ID" value="GAW81590.1"/>
    <property type="molecule type" value="Genomic_DNA"/>
</dbReference>
<evidence type="ECO:0000256" key="1">
    <source>
        <dbReference type="ARBA" id="ARBA00004477"/>
    </source>
</evidence>
<evidence type="ECO:0000313" key="15">
    <source>
        <dbReference type="Proteomes" id="UP000195521"/>
    </source>
</evidence>
<keyword evidence="9 13" id="KW-0472">Membrane</keyword>
<dbReference type="OMA" id="YMENCNS"/>
<comment type="subcellular location">
    <subcellularLocation>
        <location evidence="1">Endoplasmic reticulum membrane</location>
        <topology evidence="1">Multi-pass membrane protein</topology>
    </subcellularLocation>
</comment>
<dbReference type="PANTHER" id="PTHR15362:SF7">
    <property type="entry name" value="PHOSPHATIDYLSERINE SYNTHASE 2"/>
    <property type="match status" value="1"/>
</dbReference>
<reference evidence="15" key="1">
    <citation type="submission" date="2017-04" db="EMBL/GenBank/DDBJ databases">
        <title>Plasmodium gonderi genome.</title>
        <authorList>
            <person name="Arisue N."/>
            <person name="Honma H."/>
            <person name="Kawai S."/>
            <person name="Tougan T."/>
            <person name="Tanabe K."/>
            <person name="Horii T."/>
        </authorList>
    </citation>
    <scope>NUCLEOTIDE SEQUENCE [LARGE SCALE GENOMIC DNA]</scope>
    <source>
        <strain evidence="15">ATCC 30045</strain>
    </source>
</reference>
<evidence type="ECO:0000256" key="13">
    <source>
        <dbReference type="SAM" id="Phobius"/>
    </source>
</evidence>
<comment type="pathway">
    <text evidence="2">Lipid metabolism.</text>
</comment>
<evidence type="ECO:0000256" key="11">
    <source>
        <dbReference type="ARBA" id="ARBA00023264"/>
    </source>
</evidence>
<evidence type="ECO:0000256" key="3">
    <source>
        <dbReference type="ARBA" id="ARBA00022516"/>
    </source>
</evidence>
<evidence type="ECO:0000256" key="7">
    <source>
        <dbReference type="ARBA" id="ARBA00022989"/>
    </source>
</evidence>
<dbReference type="Pfam" id="PF03034">
    <property type="entry name" value="PSS"/>
    <property type="match status" value="1"/>
</dbReference>
<evidence type="ECO:0000256" key="4">
    <source>
        <dbReference type="ARBA" id="ARBA00022679"/>
    </source>
</evidence>
<dbReference type="RefSeq" id="XP_028544179.1">
    <property type="nucleotide sequence ID" value="XM_028688378.1"/>
</dbReference>
<evidence type="ECO:0000256" key="10">
    <source>
        <dbReference type="ARBA" id="ARBA00023209"/>
    </source>
</evidence>
<organism evidence="14 15">
    <name type="scientific">Plasmodium gonderi</name>
    <dbReference type="NCBI Taxonomy" id="77519"/>
    <lineage>
        <taxon>Eukaryota</taxon>
        <taxon>Sar</taxon>
        <taxon>Alveolata</taxon>
        <taxon>Apicomplexa</taxon>
        <taxon>Aconoidasida</taxon>
        <taxon>Haemosporida</taxon>
        <taxon>Plasmodiidae</taxon>
        <taxon>Plasmodium</taxon>
        <taxon>Plasmodium (Plasmodium)</taxon>
    </lineage>
</organism>
<keyword evidence="11" id="KW-1208">Phospholipid metabolism</keyword>
<evidence type="ECO:0000256" key="8">
    <source>
        <dbReference type="ARBA" id="ARBA00023098"/>
    </source>
</evidence>
<dbReference type="GO" id="GO:0005789">
    <property type="term" value="C:endoplasmic reticulum membrane"/>
    <property type="evidence" value="ECO:0007669"/>
    <property type="project" value="UniProtKB-SubCell"/>
</dbReference>
<keyword evidence="7 13" id="KW-1133">Transmembrane helix</keyword>
<evidence type="ECO:0000313" key="14">
    <source>
        <dbReference type="EMBL" id="GAW81590.1"/>
    </source>
</evidence>
<name>A0A1Y1JH66_PLAGO</name>
<feature type="transmembrane region" description="Helical" evidence="13">
    <location>
        <begin position="24"/>
        <end position="46"/>
    </location>
</feature>
<feature type="transmembrane region" description="Helical" evidence="13">
    <location>
        <begin position="87"/>
        <end position="107"/>
    </location>
</feature>
<keyword evidence="10" id="KW-0594">Phospholipid biosynthesis</keyword>
<proteinExistence type="predicted"/>
<dbReference type="OrthoDB" id="10265393at2759"/>
<evidence type="ECO:0000256" key="2">
    <source>
        <dbReference type="ARBA" id="ARBA00005189"/>
    </source>
</evidence>
<evidence type="ECO:0000256" key="6">
    <source>
        <dbReference type="ARBA" id="ARBA00022824"/>
    </source>
</evidence>
<sequence>MTFANLLAVMNLFRKYVYSVKRDIFTLFVNSCILVYYPLLLFMNFFTTSEVRSMIKLLFKNVTFHTVEKSYMENCNSLENVMDKIDIFVIAHLAGWFIKAIAIRNFFVLNLTSVTFELLELRFQHILPNFYECWWDHILLDILGCNLLGILIGLAFMKWLNMPLYSWKVRDKFKPNKKGIIFPKLDTMLRKVFTNSRTVVLLIFYSLMTNLIDLNVFFLKAELQLLQTNFLVMMRELFIATILMYGSIHLNLLLTEHFTPKRLYYSLAASGVLLLELYLSFRWKHNLVSDNSDLTNINMVWFSIFATLLSAMALLFVNESRTSTK</sequence>
<keyword evidence="3" id="KW-0444">Lipid biosynthesis</keyword>
<evidence type="ECO:0000256" key="5">
    <source>
        <dbReference type="ARBA" id="ARBA00022692"/>
    </source>
</evidence>
<keyword evidence="8" id="KW-0443">Lipid metabolism</keyword>
<feature type="transmembrane region" description="Helical" evidence="13">
    <location>
        <begin position="237"/>
        <end position="254"/>
    </location>
</feature>
<feature type="transmembrane region" description="Helical" evidence="13">
    <location>
        <begin position="299"/>
        <end position="317"/>
    </location>
</feature>
<keyword evidence="5 13" id="KW-0812">Transmembrane</keyword>
<evidence type="ECO:0000256" key="9">
    <source>
        <dbReference type="ARBA" id="ARBA00023136"/>
    </source>
</evidence>